<evidence type="ECO:0000256" key="1">
    <source>
        <dbReference type="SAM" id="Coils"/>
    </source>
</evidence>
<feature type="compositionally biased region" description="Low complexity" evidence="2">
    <location>
        <begin position="515"/>
        <end position="525"/>
    </location>
</feature>
<feature type="compositionally biased region" description="Low complexity" evidence="2">
    <location>
        <begin position="274"/>
        <end position="311"/>
    </location>
</feature>
<sequence>MQYVYNRPGLTSTAPPSFRQTYSFRRPTVNQPSTQTYNPTDTTFYNPSSYYQQQQQRHCQPQPQPQQDRTAPTGQHVMIGGQLYYVEDDSWDSEETPPGWQPTYPYPYGSSPGGYGYGYGASQFADNRQWSYRTQPQSQLQSPYAQQAPSYYTQPFQQTPSSYLSPQIQAYSQQQQQSQYPYGTTPIHQQQQQSNLTPLLERTFTLEEYAERDRLERYYRGQSLEGNWWEKPAYWKTLDRDSGAQIVLIPSKPEIPVPVPAPVAVNTGDVTVGTGTGAPTVPGTATNTSTSSPAGAQQAATPGAATTPAGTETVNNSKSEPESNSIWSSPAPPQARQWSRHHLWEPCATLGDMVDQYLSHKMDKALSQYERRAETYEALRQRKEELRTQEDVLVSEIYGPLSGTMRIPPQSPQAFVTRLKDTTVLLCASMKATRELDTKCEDEFNSMRGAQEEALKVSQLMSALKEDSLTEHELLDAWERLGIAMRETAKDTSGASHREASHLDIHIHNVTKQQASRSTATAASSEGTGFRSSRTRSPTPGPNGRRPAPTPTATAAAATGTSGCVDSRDDDDHIFFA</sequence>
<feature type="region of interest" description="Disordered" evidence="2">
    <location>
        <begin position="274"/>
        <end position="334"/>
    </location>
</feature>
<reference evidence="4" key="2">
    <citation type="submission" date="2013-12" db="EMBL/GenBank/DDBJ databases">
        <title>Evolution of pathogenesis and genome organization in the Tremellales.</title>
        <authorList>
            <person name="Cuomo C."/>
            <person name="Litvintseva A."/>
            <person name="Heitman J."/>
            <person name="Chen Y."/>
            <person name="Sun S."/>
            <person name="Springer D."/>
            <person name="Dromer F."/>
            <person name="Young S."/>
            <person name="Zeng Q."/>
            <person name="Chapman S."/>
            <person name="Gujja S."/>
            <person name="Saif S."/>
            <person name="Birren B."/>
        </authorList>
    </citation>
    <scope>NUCLEOTIDE SEQUENCE [LARGE SCALE GENOMIC DNA]</scope>
    <source>
        <strain evidence="4">BCC8398</strain>
    </source>
</reference>
<feature type="compositionally biased region" description="Low complexity" evidence="2">
    <location>
        <begin position="542"/>
        <end position="561"/>
    </location>
</feature>
<feature type="region of interest" description="Disordered" evidence="2">
    <location>
        <begin position="510"/>
        <end position="571"/>
    </location>
</feature>
<evidence type="ECO:0000313" key="3">
    <source>
        <dbReference type="EMBL" id="OCF31839.1"/>
    </source>
</evidence>
<feature type="compositionally biased region" description="Polar residues" evidence="2">
    <location>
        <begin position="9"/>
        <end position="51"/>
    </location>
</feature>
<organism evidence="3 4">
    <name type="scientific">Kwoniella heveanensis BCC8398</name>
    <dbReference type="NCBI Taxonomy" id="1296120"/>
    <lineage>
        <taxon>Eukaryota</taxon>
        <taxon>Fungi</taxon>
        <taxon>Dikarya</taxon>
        <taxon>Basidiomycota</taxon>
        <taxon>Agaricomycotina</taxon>
        <taxon>Tremellomycetes</taxon>
        <taxon>Tremellales</taxon>
        <taxon>Cryptococcaceae</taxon>
        <taxon>Kwoniella</taxon>
    </lineage>
</organism>
<dbReference type="AlphaFoldDB" id="A0A1B9GL85"/>
<keyword evidence="1" id="KW-0175">Coiled coil</keyword>
<reference evidence="3 4" key="1">
    <citation type="submission" date="2013-07" db="EMBL/GenBank/DDBJ databases">
        <title>The Genome Sequence of Cryptococcus heveanensis BCC8398.</title>
        <authorList>
            <consortium name="The Broad Institute Genome Sequencing Platform"/>
            <person name="Cuomo C."/>
            <person name="Litvintseva A."/>
            <person name="Chen Y."/>
            <person name="Heitman J."/>
            <person name="Sun S."/>
            <person name="Springer D."/>
            <person name="Dromer F."/>
            <person name="Young S.K."/>
            <person name="Zeng Q."/>
            <person name="Gargeya S."/>
            <person name="Fitzgerald M."/>
            <person name="Abouelleil A."/>
            <person name="Alvarado L."/>
            <person name="Berlin A.M."/>
            <person name="Chapman S.B."/>
            <person name="Dewar J."/>
            <person name="Goldberg J."/>
            <person name="Griggs A."/>
            <person name="Gujja S."/>
            <person name="Hansen M."/>
            <person name="Howarth C."/>
            <person name="Imamovic A."/>
            <person name="Larimer J."/>
            <person name="McCowan C."/>
            <person name="Murphy C."/>
            <person name="Pearson M."/>
            <person name="Priest M."/>
            <person name="Roberts A."/>
            <person name="Saif S."/>
            <person name="Shea T."/>
            <person name="Sykes S."/>
            <person name="Wortman J."/>
            <person name="Nusbaum C."/>
            <person name="Birren B."/>
        </authorList>
    </citation>
    <scope>NUCLEOTIDE SEQUENCE [LARGE SCALE GENOMIC DNA]</scope>
    <source>
        <strain evidence="3 4">BCC8398</strain>
    </source>
</reference>
<keyword evidence="4" id="KW-1185">Reference proteome</keyword>
<feature type="compositionally biased region" description="Polar residues" evidence="2">
    <location>
        <begin position="526"/>
        <end position="537"/>
    </location>
</feature>
<proteinExistence type="predicted"/>
<feature type="region of interest" description="Disordered" evidence="2">
    <location>
        <begin position="1"/>
        <end position="73"/>
    </location>
</feature>
<accession>A0A1B9GL85</accession>
<gene>
    <name evidence="3" type="ORF">I316_06437</name>
</gene>
<dbReference type="Proteomes" id="UP000092666">
    <property type="component" value="Unassembled WGS sequence"/>
</dbReference>
<feature type="coiled-coil region" evidence="1">
    <location>
        <begin position="366"/>
        <end position="396"/>
    </location>
</feature>
<name>A0A1B9GL85_9TREE</name>
<dbReference type="EMBL" id="KI669512">
    <property type="protein sequence ID" value="OCF31839.1"/>
    <property type="molecule type" value="Genomic_DNA"/>
</dbReference>
<feature type="compositionally biased region" description="Low complexity" evidence="2">
    <location>
        <begin position="52"/>
        <end position="67"/>
    </location>
</feature>
<feature type="compositionally biased region" description="Polar residues" evidence="2">
    <location>
        <begin position="312"/>
        <end position="328"/>
    </location>
</feature>
<evidence type="ECO:0000313" key="4">
    <source>
        <dbReference type="Proteomes" id="UP000092666"/>
    </source>
</evidence>
<evidence type="ECO:0000256" key="2">
    <source>
        <dbReference type="SAM" id="MobiDB-lite"/>
    </source>
</evidence>
<protein>
    <submittedName>
        <fullName evidence="3">Uncharacterized protein</fullName>
    </submittedName>
</protein>